<evidence type="ECO:0000256" key="1">
    <source>
        <dbReference type="SAM" id="SignalP"/>
    </source>
</evidence>
<name>A0A2U2BR85_9PROT</name>
<keyword evidence="1" id="KW-0732">Signal</keyword>
<feature type="chain" id="PRO_5015687901" description="Beta-lactamase-related domain-containing protein" evidence="1">
    <location>
        <begin position="19"/>
        <end position="369"/>
    </location>
</feature>
<dbReference type="PANTHER" id="PTHR46825">
    <property type="entry name" value="D-ALANYL-D-ALANINE-CARBOXYPEPTIDASE/ENDOPEPTIDASE AMPH"/>
    <property type="match status" value="1"/>
</dbReference>
<dbReference type="OrthoDB" id="7631522at2"/>
<reference evidence="4" key="1">
    <citation type="submission" date="2018-05" db="EMBL/GenBank/DDBJ databases">
        <authorList>
            <person name="Liu B.-T."/>
        </authorList>
    </citation>
    <scope>NUCLEOTIDE SEQUENCE [LARGE SCALE GENOMIC DNA]</scope>
    <source>
        <strain evidence="4">WD6-1</strain>
    </source>
</reference>
<dbReference type="Gene3D" id="3.40.710.10">
    <property type="entry name" value="DD-peptidase/beta-lactamase superfamily"/>
    <property type="match status" value="1"/>
</dbReference>
<proteinExistence type="predicted"/>
<dbReference type="PROSITE" id="PS51257">
    <property type="entry name" value="PROKAR_LIPOPROTEIN"/>
    <property type="match status" value="1"/>
</dbReference>
<feature type="signal peptide" evidence="1">
    <location>
        <begin position="1"/>
        <end position="18"/>
    </location>
</feature>
<accession>A0A2U2BR85</accession>
<comment type="caution">
    <text evidence="3">The sequence shown here is derived from an EMBL/GenBank/DDBJ whole genome shotgun (WGS) entry which is preliminary data.</text>
</comment>
<organism evidence="3 4">
    <name type="scientific">Marinicauda salina</name>
    <dbReference type="NCBI Taxonomy" id="2135793"/>
    <lineage>
        <taxon>Bacteria</taxon>
        <taxon>Pseudomonadati</taxon>
        <taxon>Pseudomonadota</taxon>
        <taxon>Alphaproteobacteria</taxon>
        <taxon>Maricaulales</taxon>
        <taxon>Maricaulaceae</taxon>
        <taxon>Marinicauda</taxon>
    </lineage>
</organism>
<dbReference type="Pfam" id="PF00144">
    <property type="entry name" value="Beta-lactamase"/>
    <property type="match status" value="1"/>
</dbReference>
<keyword evidence="4" id="KW-1185">Reference proteome</keyword>
<dbReference type="PANTHER" id="PTHR46825:SF9">
    <property type="entry name" value="BETA-LACTAMASE-RELATED DOMAIN-CONTAINING PROTEIN"/>
    <property type="match status" value="1"/>
</dbReference>
<gene>
    <name evidence="3" type="ORF">DDZ18_12190</name>
</gene>
<protein>
    <recommendedName>
        <fullName evidence="2">Beta-lactamase-related domain-containing protein</fullName>
    </recommendedName>
</protein>
<evidence type="ECO:0000313" key="3">
    <source>
        <dbReference type="EMBL" id="PWE16522.1"/>
    </source>
</evidence>
<feature type="domain" description="Beta-lactamase-related" evidence="2">
    <location>
        <begin position="44"/>
        <end position="347"/>
    </location>
</feature>
<dbReference type="InterPro" id="IPR012338">
    <property type="entry name" value="Beta-lactam/transpept-like"/>
</dbReference>
<dbReference type="SUPFAM" id="SSF56601">
    <property type="entry name" value="beta-lactamase/transpeptidase-like"/>
    <property type="match status" value="1"/>
</dbReference>
<dbReference type="Proteomes" id="UP000245168">
    <property type="component" value="Unassembled WGS sequence"/>
</dbReference>
<dbReference type="EMBL" id="QEXV01000006">
    <property type="protein sequence ID" value="PWE16522.1"/>
    <property type="molecule type" value="Genomic_DNA"/>
</dbReference>
<dbReference type="AlphaFoldDB" id="A0A2U2BR85"/>
<dbReference type="RefSeq" id="WP_109253677.1">
    <property type="nucleotide sequence ID" value="NZ_QEXV01000006.1"/>
</dbReference>
<evidence type="ECO:0000313" key="4">
    <source>
        <dbReference type="Proteomes" id="UP000245168"/>
    </source>
</evidence>
<dbReference type="InterPro" id="IPR050491">
    <property type="entry name" value="AmpC-like"/>
</dbReference>
<evidence type="ECO:0000259" key="2">
    <source>
        <dbReference type="Pfam" id="PF00144"/>
    </source>
</evidence>
<dbReference type="InterPro" id="IPR001466">
    <property type="entry name" value="Beta-lactam-related"/>
</dbReference>
<sequence>MRLTIPRAGALALLLATACSDTGVVDGAPASSPPEALQSFLESETESGRFSGVVLVRHGEETILEFAGGRANLELDAPMTPDARFKIHSTSKLVTATGVMRAVADGRLALDDSVCVHLQPCPPAWEPVSLRQLLNHSSGIPDATQILFDEWAGGVTATIEARYEDFAALEPAFEPGSDFRYSNFGPTLAGEILAAAYDTDLETALAELVFTPLDMTNTSLEAAPPADGYDGPVVEPGLASGYNGTAEQPIVAYSLMYVIPGGGGMISTADDLTKLLHAVFDPDAGFLPEELIAEMTSPGPIPQAGLGVFVRGEPVVCYLHTGGNNGYISIAAYYPREATSIVMLSNFGFLDLDVGALEDRLGLAPPEQE</sequence>